<gene>
    <name evidence="1" type="primary">brxC</name>
    <name evidence="1" type="ORF">OHM77_13685</name>
</gene>
<organism evidence="1">
    <name type="scientific">Candidatus Nitricoxidivorans perseverans</name>
    <dbReference type="NCBI Taxonomy" id="2975601"/>
    <lineage>
        <taxon>Bacteria</taxon>
        <taxon>Pseudomonadati</taxon>
        <taxon>Pseudomonadota</taxon>
        <taxon>Betaproteobacteria</taxon>
        <taxon>Nitrosomonadales</taxon>
        <taxon>Sterolibacteriaceae</taxon>
        <taxon>Candidatus Nitricoxidivorans</taxon>
    </lineage>
</organism>
<accession>A0AA49IWZ9</accession>
<dbReference type="InterPro" id="IPR047679">
    <property type="entry name" value="BREX_BrxC"/>
</dbReference>
<proteinExistence type="predicted"/>
<dbReference type="Proteomes" id="UP001234916">
    <property type="component" value="Chromosome"/>
</dbReference>
<sequence>MELKTIFERDVNRPIEGVIKADDEAGLKNEIEEYVLTNEVAKRLDSFLDAYNNYHGANGVWVSGFFGSGKSHLLKILALVLENRVVDGANALELFLPKIHDDKILAAALEKAVAIPSKSILFNIDQKADVISKTQSDALLAVFVKVFDETCGYYGKQPYIAQFERELDRDGLFDDFKTQFKQLSSNDWDWGRARPARVASFIDQAFNKVTGQNVNGVLDKFRLDYRLSIEDFANHVQAWIDKQAPNFRLNFFVDEVGQYIADNTKLMTNLQTVAESLATKCNGRAWIIVTAQEDMNAVVGEMSKQQSNDFTKIQARFNSRMKLTSADVAEVIQKRLLLKNDAGAQQLAAVYAQQSNNFKTLFDFADGAQTYRNFKDADHFVSAYPFIPYQFALFQVAIQGISHTMALRASIARWASDPCSAYSARSRSPLPAGP</sequence>
<dbReference type="EMBL" id="CP107246">
    <property type="protein sequence ID" value="WIM05700.1"/>
    <property type="molecule type" value="Genomic_DNA"/>
</dbReference>
<reference evidence="1" key="1">
    <citation type="journal article" date="2023" name="Nat. Microbiol.">
        <title>Enrichment and characterization of a nitric oxide-reducing microbial community in a continuous bioreactor.</title>
        <authorList>
            <person name="Garrido-Amador P."/>
            <person name="Stortenbeker N."/>
            <person name="Wessels H.J.C.T."/>
            <person name="Speth D.R."/>
            <person name="Garcia-Heredia I."/>
            <person name="Kartal B."/>
        </authorList>
    </citation>
    <scope>NUCLEOTIDE SEQUENCE</scope>
    <source>
        <strain evidence="1">MAG1</strain>
    </source>
</reference>
<dbReference type="SUPFAM" id="SSF52540">
    <property type="entry name" value="P-loop containing nucleoside triphosphate hydrolases"/>
    <property type="match status" value="1"/>
</dbReference>
<name>A0AA49IWZ9_9PROT</name>
<dbReference type="AlphaFoldDB" id="A0AA49IWZ9"/>
<dbReference type="InterPro" id="IPR027417">
    <property type="entry name" value="P-loop_NTPase"/>
</dbReference>
<protein>
    <submittedName>
        <fullName evidence="1">BREX system P-loop protein BrxC</fullName>
    </submittedName>
</protein>
<evidence type="ECO:0000313" key="1">
    <source>
        <dbReference type="EMBL" id="WIM05700.1"/>
    </source>
</evidence>
<dbReference type="KEGG" id="npv:OHM77_13685"/>
<dbReference type="NCBIfam" id="NF033441">
    <property type="entry name" value="BREX_BrxC"/>
    <property type="match status" value="1"/>
</dbReference>